<dbReference type="Proteomes" id="UP000006683">
    <property type="component" value="Chromosome"/>
</dbReference>
<accession>E1SML0</accession>
<dbReference type="InterPro" id="IPR004843">
    <property type="entry name" value="Calcineurin-like_PHP"/>
</dbReference>
<dbReference type="EMBL" id="CP002209">
    <property type="protein sequence ID" value="ADN75549.1"/>
    <property type="molecule type" value="Genomic_DNA"/>
</dbReference>
<dbReference type="Pfam" id="PF02872">
    <property type="entry name" value="5_nucleotid_C"/>
    <property type="match status" value="1"/>
</dbReference>
<dbReference type="GO" id="GO:0008254">
    <property type="term" value="F:3'-nucleotidase activity"/>
    <property type="evidence" value="ECO:0007669"/>
    <property type="project" value="UniProtKB-EC"/>
</dbReference>
<comment type="catalytic activity">
    <reaction evidence="1">
        <text>a ribonucleoside 3'-phosphate + H2O = a ribonucleoside + phosphate</text>
        <dbReference type="Rhea" id="RHEA:10144"/>
        <dbReference type="ChEBI" id="CHEBI:13197"/>
        <dbReference type="ChEBI" id="CHEBI:15377"/>
        <dbReference type="ChEBI" id="CHEBI:18254"/>
        <dbReference type="ChEBI" id="CHEBI:43474"/>
        <dbReference type="EC" id="3.1.3.6"/>
    </reaction>
</comment>
<dbReference type="PROSITE" id="PS00786">
    <property type="entry name" value="5_NUCLEOTIDASE_2"/>
    <property type="match status" value="1"/>
</dbReference>
<feature type="domain" description="Calcineurin-like phosphoesterase" evidence="12">
    <location>
        <begin position="38"/>
        <end position="298"/>
    </location>
</feature>
<evidence type="ECO:0000259" key="13">
    <source>
        <dbReference type="Pfam" id="PF02872"/>
    </source>
</evidence>
<evidence type="ECO:0000256" key="2">
    <source>
        <dbReference type="ARBA" id="ARBA00001730"/>
    </source>
</evidence>
<dbReference type="InterPro" id="IPR029052">
    <property type="entry name" value="Metallo-depent_PP-like"/>
</dbReference>
<evidence type="ECO:0000256" key="10">
    <source>
        <dbReference type="ARBA" id="ARBA00023268"/>
    </source>
</evidence>
<evidence type="ECO:0000256" key="4">
    <source>
        <dbReference type="ARBA" id="ARBA00004196"/>
    </source>
</evidence>
<dbReference type="Pfam" id="PF00149">
    <property type="entry name" value="Metallophos"/>
    <property type="match status" value="1"/>
</dbReference>
<dbReference type="GeneID" id="67181565"/>
<dbReference type="SUPFAM" id="SSF56300">
    <property type="entry name" value="Metallo-dependent phosphatases"/>
    <property type="match status" value="1"/>
</dbReference>
<dbReference type="GO" id="GO:0008663">
    <property type="term" value="F:2',3'-cyclic-nucleotide 2'-phosphodiesterase activity"/>
    <property type="evidence" value="ECO:0007669"/>
    <property type="project" value="UniProtKB-EC"/>
</dbReference>
<keyword evidence="7 11" id="KW-0732">Signal</keyword>
<evidence type="ECO:0000313" key="15">
    <source>
        <dbReference type="Proteomes" id="UP000006683"/>
    </source>
</evidence>
<name>E1SML0_FERBD</name>
<feature type="signal peptide" evidence="11">
    <location>
        <begin position="1"/>
        <end position="20"/>
    </location>
</feature>
<evidence type="ECO:0000256" key="11">
    <source>
        <dbReference type="RuleBase" id="RU362119"/>
    </source>
</evidence>
<dbReference type="GO" id="GO:0009166">
    <property type="term" value="P:nucleotide catabolic process"/>
    <property type="evidence" value="ECO:0007669"/>
    <property type="project" value="InterPro"/>
</dbReference>
<dbReference type="GO" id="GO:0000166">
    <property type="term" value="F:nucleotide binding"/>
    <property type="evidence" value="ECO:0007669"/>
    <property type="project" value="UniProtKB-KW"/>
</dbReference>
<dbReference type="GO" id="GO:0030288">
    <property type="term" value="C:outer membrane-bounded periplasmic space"/>
    <property type="evidence" value="ECO:0007669"/>
    <property type="project" value="TreeGrafter"/>
</dbReference>
<dbReference type="SUPFAM" id="SSF55816">
    <property type="entry name" value="5'-nucleotidase (syn. UDP-sugar hydrolase), C-terminal domain"/>
    <property type="match status" value="1"/>
</dbReference>
<comment type="similarity">
    <text evidence="5 11">Belongs to the 5'-nucleotidase family.</text>
</comment>
<feature type="domain" description="5'-Nucleotidase C-terminal" evidence="13">
    <location>
        <begin position="403"/>
        <end position="586"/>
    </location>
</feature>
<dbReference type="CDD" id="cd07410">
    <property type="entry name" value="MPP_CpdB_N"/>
    <property type="match status" value="1"/>
</dbReference>
<protein>
    <submittedName>
        <fullName evidence="14">5'-Nucleotidase domain protein</fullName>
    </submittedName>
</protein>
<dbReference type="RefSeq" id="WP_013344855.1">
    <property type="nucleotide sequence ID" value="NC_014541.1"/>
</dbReference>
<evidence type="ECO:0000256" key="1">
    <source>
        <dbReference type="ARBA" id="ARBA00000527"/>
    </source>
</evidence>
<dbReference type="GO" id="GO:0046872">
    <property type="term" value="F:metal ion binding"/>
    <property type="evidence" value="ECO:0007669"/>
    <property type="project" value="UniProtKB-KW"/>
</dbReference>
<dbReference type="InterPro" id="IPR006179">
    <property type="entry name" value="5_nucleotidase/apyrase"/>
</dbReference>
<proteinExistence type="inferred from homology"/>
<feature type="chain" id="PRO_5005127624" evidence="11">
    <location>
        <begin position="21"/>
        <end position="684"/>
    </location>
</feature>
<evidence type="ECO:0000259" key="12">
    <source>
        <dbReference type="Pfam" id="PF00149"/>
    </source>
</evidence>
<organism evidence="14 15">
    <name type="scientific">Ferrimonas balearica (strain DSM 9799 / CCM 4581 / KCTC 23876 / PAT)</name>
    <dbReference type="NCBI Taxonomy" id="550540"/>
    <lineage>
        <taxon>Bacteria</taxon>
        <taxon>Pseudomonadati</taxon>
        <taxon>Pseudomonadota</taxon>
        <taxon>Gammaproteobacteria</taxon>
        <taxon>Alteromonadales</taxon>
        <taxon>Ferrimonadaceae</taxon>
        <taxon>Ferrimonas</taxon>
    </lineage>
</organism>
<keyword evidence="9 11" id="KW-0378">Hydrolase</keyword>
<dbReference type="HOGENOM" id="CLU_005854_4_1_6"/>
<dbReference type="InterPro" id="IPR036907">
    <property type="entry name" value="5'-Nucleotdase_C_sf"/>
</dbReference>
<keyword evidence="15" id="KW-1185">Reference proteome</keyword>
<comment type="subcellular location">
    <subcellularLocation>
        <location evidence="4">Cell envelope</location>
    </subcellularLocation>
</comment>
<keyword evidence="8 11" id="KW-0547">Nucleotide-binding</keyword>
<dbReference type="STRING" id="550540.Fbal_1345"/>
<comment type="cofactor">
    <cofactor evidence="3">
        <name>a divalent metal cation</name>
        <dbReference type="ChEBI" id="CHEBI:60240"/>
    </cofactor>
</comment>
<evidence type="ECO:0000256" key="6">
    <source>
        <dbReference type="ARBA" id="ARBA00022723"/>
    </source>
</evidence>
<comment type="catalytic activity">
    <reaction evidence="2">
        <text>a nucleoside 2',3'-cyclic phosphate + H2O = a nucleoside 3'-phosphate + H(+)</text>
        <dbReference type="Rhea" id="RHEA:19621"/>
        <dbReference type="ChEBI" id="CHEBI:15377"/>
        <dbReference type="ChEBI" id="CHEBI:15378"/>
        <dbReference type="ChEBI" id="CHEBI:66949"/>
        <dbReference type="ChEBI" id="CHEBI:66954"/>
        <dbReference type="EC" id="3.1.4.16"/>
    </reaction>
</comment>
<dbReference type="AlphaFoldDB" id="E1SML0"/>
<dbReference type="KEGG" id="fbl:Fbal_1345"/>
<evidence type="ECO:0000256" key="7">
    <source>
        <dbReference type="ARBA" id="ARBA00022729"/>
    </source>
</evidence>
<dbReference type="PROSITE" id="PS51257">
    <property type="entry name" value="PROKAR_LIPOPROTEIN"/>
    <property type="match status" value="1"/>
</dbReference>
<dbReference type="PANTHER" id="PTHR11575">
    <property type="entry name" value="5'-NUCLEOTIDASE-RELATED"/>
    <property type="match status" value="1"/>
</dbReference>
<reference evidence="14 15" key="1">
    <citation type="journal article" date="2010" name="Stand. Genomic Sci.">
        <title>Complete genome sequence of Ferrimonas balearica type strain (PAT).</title>
        <authorList>
            <person name="Nolan M."/>
            <person name="Sikorski J."/>
            <person name="Davenport K."/>
            <person name="Lucas S."/>
            <person name="Glavina Del Rio T."/>
            <person name="Tice H."/>
            <person name="Cheng J."/>
            <person name="Goodwin L."/>
            <person name="Pitluck S."/>
            <person name="Liolios K."/>
            <person name="Ivanova N."/>
            <person name="Mavromatis K."/>
            <person name="Ovchinnikova G."/>
            <person name="Pati A."/>
            <person name="Chen A."/>
            <person name="Palaniappan K."/>
            <person name="Land M."/>
            <person name="Hauser L."/>
            <person name="Chang Y."/>
            <person name="Jeffries C."/>
            <person name="Tapia R."/>
            <person name="Brettin T."/>
            <person name="Detter J."/>
            <person name="Han C."/>
            <person name="Yasawong M."/>
            <person name="Rohde M."/>
            <person name="Tindall B."/>
            <person name="Goker M."/>
            <person name="Woyke T."/>
            <person name="Bristow J."/>
            <person name="Eisen J."/>
            <person name="Markowitz V."/>
            <person name="Hugenholtz P."/>
            <person name="Kyrpides N."/>
            <person name="Klenk H."/>
            <person name="Lapidus A."/>
        </authorList>
    </citation>
    <scope>NUCLEOTIDE SEQUENCE [LARGE SCALE GENOMIC DNA]</scope>
    <source>
        <strain evidence="15">DSM 9799 / CCM 4581 / KCTC 23876 / PAT</strain>
    </source>
</reference>
<dbReference type="eggNOG" id="COG0737">
    <property type="taxonomic scope" value="Bacteria"/>
</dbReference>
<dbReference type="PANTHER" id="PTHR11575:SF6">
    <property type="entry name" value="2',3'-CYCLIC-NUCLEOTIDE 2'-PHOSPHODIESTERASE_3'-NUCLEOTIDASE"/>
    <property type="match status" value="1"/>
</dbReference>
<evidence type="ECO:0000256" key="9">
    <source>
        <dbReference type="ARBA" id="ARBA00022801"/>
    </source>
</evidence>
<dbReference type="Gene3D" id="3.90.780.10">
    <property type="entry name" value="5'-Nucleotidase, C-terminal domain"/>
    <property type="match status" value="1"/>
</dbReference>
<sequence>MMRTSLAPTAVALSLTAILAGCGSSNKSPAPAEATLELRLMQTSDIHSYVVGFDYYKNEEDASYGLARTAMLINEARGEALNTMLFDNGDLIQGNPLADYVHKEHQDNGYLDQQAHPVYKAMNHLKYDAANLGNHEFNYGLEYLADTVGTAEFPYVNANVFCPANSTEVVCQDKQPLNQDGSINWEDNFFTPYVMLERTFTDLDGEQHELTVGVLGLTPPQIMQWDKRFLEGRVEVADMVDAAEHYVPMMRAEGADVVVVIAHSGINADDRQAMMENAAYYLAGVEGVDALLLGHSHSVFPGDARFDGIDGIDNEKGLVKGTATVMPGFWGNHLGIVDLTLERRNGEWQVADNQGIVRQIDSDSPEDQEIVDLVSADHDATNEYLDETIGQLAQEVHSFFALIQDDSSIELVTEAQLWHGLKLQEDGTLEADLPMLSVAAPFKGGRGGPNDFTYIPAGDISLRNVSDLYIFPNTLQVVELSGADVKEWLEMSAGQFNTISLTENGDQALVATTFPTYNFDVIDGVEYQIDVTQPPRYDKDGNLVNPEAERIVDLRLAGESVQDWDPNQRFLVVTNNYRASGGGHFPGICVEGLCGDAIVWEDPEETRNIISAYLAEISAEAGEGGIIPPRNDNWSLKPFAAAGDVVFTSANTDAAKAAAEASEVIEYLGDGEGGYGNYRLNFSQ</sequence>
<dbReference type="InterPro" id="IPR008334">
    <property type="entry name" value="5'-Nucleotdase_C"/>
</dbReference>
<gene>
    <name evidence="14" type="ordered locus">Fbal_1345</name>
</gene>
<dbReference type="InterPro" id="IPR041827">
    <property type="entry name" value="CpdB_N"/>
</dbReference>
<dbReference type="NCBIfam" id="NF006938">
    <property type="entry name" value="PRK09420.1"/>
    <property type="match status" value="1"/>
</dbReference>
<dbReference type="Gene3D" id="3.60.21.10">
    <property type="match status" value="1"/>
</dbReference>
<evidence type="ECO:0000256" key="3">
    <source>
        <dbReference type="ARBA" id="ARBA00001968"/>
    </source>
</evidence>
<dbReference type="InterPro" id="IPR006146">
    <property type="entry name" value="5'-Nucleotdase_CS"/>
</dbReference>
<evidence type="ECO:0000256" key="5">
    <source>
        <dbReference type="ARBA" id="ARBA00006654"/>
    </source>
</evidence>
<evidence type="ECO:0000256" key="8">
    <source>
        <dbReference type="ARBA" id="ARBA00022741"/>
    </source>
</evidence>
<evidence type="ECO:0000313" key="14">
    <source>
        <dbReference type="EMBL" id="ADN75549.1"/>
    </source>
</evidence>
<keyword evidence="6" id="KW-0479">Metal-binding</keyword>
<keyword evidence="10" id="KW-0511">Multifunctional enzyme</keyword>
<dbReference type="PRINTS" id="PR01607">
    <property type="entry name" value="APYRASEFAMLY"/>
</dbReference>